<dbReference type="InterPro" id="IPR000086">
    <property type="entry name" value="NUDIX_hydrolase_dom"/>
</dbReference>
<dbReference type="OrthoDB" id="3533156at2"/>
<dbReference type="PRINTS" id="PR00502">
    <property type="entry name" value="NUDIXFAMILY"/>
</dbReference>
<dbReference type="PROSITE" id="PS00893">
    <property type="entry name" value="NUDIX_BOX"/>
    <property type="match status" value="1"/>
</dbReference>
<dbReference type="Gene3D" id="3.90.79.10">
    <property type="entry name" value="Nucleoside Triphosphate Pyrophosphohydrolase"/>
    <property type="match status" value="1"/>
</dbReference>
<dbReference type="EMBL" id="SMKI01000660">
    <property type="protein sequence ID" value="TDC62329.1"/>
    <property type="molecule type" value="Genomic_DNA"/>
</dbReference>
<evidence type="ECO:0000256" key="1">
    <source>
        <dbReference type="ARBA" id="ARBA00005582"/>
    </source>
</evidence>
<dbReference type="Proteomes" id="UP000295345">
    <property type="component" value="Unassembled WGS sequence"/>
</dbReference>
<evidence type="ECO:0000313" key="5">
    <source>
        <dbReference type="EMBL" id="TDC62329.1"/>
    </source>
</evidence>
<dbReference type="PANTHER" id="PTHR43736:SF1">
    <property type="entry name" value="DIHYDRONEOPTERIN TRIPHOSPHATE DIPHOSPHATASE"/>
    <property type="match status" value="1"/>
</dbReference>
<evidence type="ECO:0000259" key="4">
    <source>
        <dbReference type="PROSITE" id="PS51462"/>
    </source>
</evidence>
<gene>
    <name evidence="5" type="ORF">E1283_34270</name>
</gene>
<evidence type="ECO:0000313" key="6">
    <source>
        <dbReference type="Proteomes" id="UP000295345"/>
    </source>
</evidence>
<comment type="caution">
    <text evidence="5">The sequence shown here is derived from an EMBL/GenBank/DDBJ whole genome shotgun (WGS) entry which is preliminary data.</text>
</comment>
<proteinExistence type="inferred from homology"/>
<dbReference type="Pfam" id="PF00293">
    <property type="entry name" value="NUDIX"/>
    <property type="match status" value="1"/>
</dbReference>
<dbReference type="InterPro" id="IPR020476">
    <property type="entry name" value="Nudix_hydrolase"/>
</dbReference>
<name>A0A4R4SJB8_9ACTN</name>
<evidence type="ECO:0000256" key="3">
    <source>
        <dbReference type="RuleBase" id="RU003476"/>
    </source>
</evidence>
<dbReference type="InterPro" id="IPR015797">
    <property type="entry name" value="NUDIX_hydrolase-like_dom_sf"/>
</dbReference>
<keyword evidence="2 3" id="KW-0378">Hydrolase</keyword>
<dbReference type="InterPro" id="IPR020084">
    <property type="entry name" value="NUDIX_hydrolase_CS"/>
</dbReference>
<sequence>MTRPSSSATGDAGRPVSVDPGVEFPVPAAGEMWAVGAVILNERGEVFAQRRSPRRRLFPDTWDLVGGHVEPGESLLAALVREVAEETGWRVRRVRRFLGVLTWVGDDGLGRRHEADYLVDVSGDLAAPALEWEKHPEFGWFGPAELDRLKENRRPEDQLVHRVAARALGLAPGLPRRDLPPPA</sequence>
<dbReference type="PANTHER" id="PTHR43736">
    <property type="entry name" value="ADP-RIBOSE PYROPHOSPHATASE"/>
    <property type="match status" value="1"/>
</dbReference>
<protein>
    <submittedName>
        <fullName evidence="5">NUDIX domain-containing protein</fullName>
    </submittedName>
</protein>
<keyword evidence="6" id="KW-1185">Reference proteome</keyword>
<comment type="similarity">
    <text evidence="1 3">Belongs to the Nudix hydrolase family.</text>
</comment>
<dbReference type="SUPFAM" id="SSF55811">
    <property type="entry name" value="Nudix"/>
    <property type="match status" value="1"/>
</dbReference>
<dbReference type="AlphaFoldDB" id="A0A4R4SJB8"/>
<organism evidence="5 6">
    <name type="scientific">Streptomyces hainanensis</name>
    <dbReference type="NCBI Taxonomy" id="402648"/>
    <lineage>
        <taxon>Bacteria</taxon>
        <taxon>Bacillati</taxon>
        <taxon>Actinomycetota</taxon>
        <taxon>Actinomycetes</taxon>
        <taxon>Kitasatosporales</taxon>
        <taxon>Streptomycetaceae</taxon>
        <taxon>Streptomyces</taxon>
    </lineage>
</organism>
<reference evidence="5 6" key="1">
    <citation type="submission" date="2019-03" db="EMBL/GenBank/DDBJ databases">
        <title>Draft genome sequences of novel Actinobacteria.</title>
        <authorList>
            <person name="Sahin N."/>
            <person name="Ay H."/>
            <person name="Saygin H."/>
        </authorList>
    </citation>
    <scope>NUCLEOTIDE SEQUENCE [LARGE SCALE GENOMIC DNA]</scope>
    <source>
        <strain evidence="5 6">DSM 41900</strain>
    </source>
</reference>
<feature type="domain" description="Nudix hydrolase" evidence="4">
    <location>
        <begin position="30"/>
        <end position="165"/>
    </location>
</feature>
<dbReference type="CDD" id="cd02883">
    <property type="entry name" value="NUDIX_Hydrolase"/>
    <property type="match status" value="1"/>
</dbReference>
<dbReference type="GO" id="GO:0016787">
    <property type="term" value="F:hydrolase activity"/>
    <property type="evidence" value="ECO:0007669"/>
    <property type="project" value="UniProtKB-KW"/>
</dbReference>
<dbReference type="PROSITE" id="PS51462">
    <property type="entry name" value="NUDIX"/>
    <property type="match status" value="1"/>
</dbReference>
<evidence type="ECO:0000256" key="2">
    <source>
        <dbReference type="ARBA" id="ARBA00022801"/>
    </source>
</evidence>
<accession>A0A4R4SJB8</accession>